<feature type="transmembrane region" description="Helical" evidence="1">
    <location>
        <begin position="173"/>
        <end position="192"/>
    </location>
</feature>
<evidence type="ECO:0000256" key="1">
    <source>
        <dbReference type="SAM" id="Phobius"/>
    </source>
</evidence>
<keyword evidence="1" id="KW-1133">Transmembrane helix</keyword>
<evidence type="ECO:0000313" key="3">
    <source>
        <dbReference type="Proteomes" id="UP000352698"/>
    </source>
</evidence>
<reference evidence="2 3" key="1">
    <citation type="submission" date="2019-05" db="EMBL/GenBank/DDBJ databases">
        <authorList>
            <consortium name="Pathogen Informatics"/>
        </authorList>
    </citation>
    <scope>NUCLEOTIDE SEQUENCE [LARGE SCALE GENOMIC DNA]</scope>
    <source>
        <strain evidence="2 3">NCTC12204</strain>
    </source>
</reference>
<name>A0A7Z9AVM0_ENTHR</name>
<evidence type="ECO:0000313" key="2">
    <source>
        <dbReference type="EMBL" id="VTQ68094.1"/>
    </source>
</evidence>
<accession>A0A7Z9AVM0</accession>
<feature type="transmembrane region" description="Helical" evidence="1">
    <location>
        <begin position="222"/>
        <end position="240"/>
    </location>
</feature>
<dbReference type="AlphaFoldDB" id="A0A7Z9AVM0"/>
<comment type="caution">
    <text evidence="2">The sequence shown here is derived from an EMBL/GenBank/DDBJ whole genome shotgun (WGS) entry which is preliminary data.</text>
</comment>
<proteinExistence type="predicted"/>
<feature type="transmembrane region" description="Helical" evidence="1">
    <location>
        <begin position="146"/>
        <end position="166"/>
    </location>
</feature>
<feature type="transmembrane region" description="Helical" evidence="1">
    <location>
        <begin position="77"/>
        <end position="99"/>
    </location>
</feature>
<protein>
    <submittedName>
        <fullName evidence="2">Uncharacterized protein</fullName>
    </submittedName>
</protein>
<feature type="transmembrane region" description="Helical" evidence="1">
    <location>
        <begin position="252"/>
        <end position="273"/>
    </location>
</feature>
<feature type="transmembrane region" description="Helical" evidence="1">
    <location>
        <begin position="49"/>
        <end position="71"/>
    </location>
</feature>
<feature type="transmembrane region" description="Helical" evidence="1">
    <location>
        <begin position="198"/>
        <end position="215"/>
    </location>
</feature>
<keyword evidence="1" id="KW-0812">Transmembrane</keyword>
<gene>
    <name evidence="2" type="ORF">NCTC12204_02276</name>
</gene>
<keyword evidence="1" id="KW-0472">Membrane</keyword>
<sequence>MLSLTSKTCTKYSMIFFVCSIFLGTLLVMRGSVGIIVKSFHNLSEVSLVLIYCLCFLLSGLSLLFSTGVYATPLKKWTAIVHFGCLYWVLYIFIGFIGIQRYDLIAYLLLTIWLLKKKDEKREAIICLGLPMALSVGLFIEISLVFIYYLCCLLSGLSLLFSTGVHSKLLKRWAAFIHFACIFGVVFIFIGFVSIARFDWLIALIVYLLLSIWLLKTKDQKRVAIICLGLPMILSAGFFIRVHYSYLTSGDYLRTLGFLILLSLSGVVGLILAANLKNENRKVKWVLLGINYFFATYFHIVVWIFGL</sequence>
<organism evidence="2 3">
    <name type="scientific">Enterococcus hirae</name>
    <dbReference type="NCBI Taxonomy" id="1354"/>
    <lineage>
        <taxon>Bacteria</taxon>
        <taxon>Bacillati</taxon>
        <taxon>Bacillota</taxon>
        <taxon>Bacilli</taxon>
        <taxon>Lactobacillales</taxon>
        <taxon>Enterococcaceae</taxon>
        <taxon>Enterococcus</taxon>
    </lineage>
</organism>
<dbReference type="EMBL" id="CABEEP010000001">
    <property type="protein sequence ID" value="VTQ68094.1"/>
    <property type="molecule type" value="Genomic_DNA"/>
</dbReference>
<feature type="transmembrane region" description="Helical" evidence="1">
    <location>
        <begin position="285"/>
        <end position="305"/>
    </location>
</feature>
<feature type="transmembrane region" description="Helical" evidence="1">
    <location>
        <begin position="12"/>
        <end position="37"/>
    </location>
</feature>
<dbReference type="Proteomes" id="UP000352698">
    <property type="component" value="Unassembled WGS sequence"/>
</dbReference>